<accession>A0ABR7Q7C0</accession>
<feature type="binding site" evidence="8">
    <location>
        <begin position="250"/>
        <end position="252"/>
    </location>
    <ligand>
        <name>ATP</name>
        <dbReference type="ChEBI" id="CHEBI:30616"/>
    </ligand>
</feature>
<dbReference type="PANTHER" id="PTHR10745:SF8">
    <property type="entry name" value="DNA POLYMERASE SUBUNIT GAMMA-2, MITOCHONDRIAL"/>
    <property type="match status" value="1"/>
</dbReference>
<dbReference type="InterPro" id="IPR045864">
    <property type="entry name" value="aa-tRNA-synth_II/BPL/LPL"/>
</dbReference>
<dbReference type="InterPro" id="IPR004154">
    <property type="entry name" value="Anticodon-bd"/>
</dbReference>
<keyword evidence="4 8" id="KW-0547">Nucleotide-binding</keyword>
<gene>
    <name evidence="8" type="primary">glyQS</name>
    <name evidence="10" type="ORF">H2O64_07270</name>
</gene>
<evidence type="ECO:0000256" key="6">
    <source>
        <dbReference type="ARBA" id="ARBA00022917"/>
    </source>
</evidence>
<evidence type="ECO:0000259" key="9">
    <source>
        <dbReference type="PROSITE" id="PS50862"/>
    </source>
</evidence>
<keyword evidence="5 8" id="KW-0067">ATP-binding</keyword>
<dbReference type="NCBIfam" id="TIGR00389">
    <property type="entry name" value="glyS_dimeric"/>
    <property type="match status" value="1"/>
</dbReference>
<proteinExistence type="inferred from homology"/>
<feature type="binding site" evidence="8">
    <location>
        <begin position="376"/>
        <end position="379"/>
    </location>
    <ligand>
        <name>ATP</name>
        <dbReference type="ChEBI" id="CHEBI:30616"/>
    </ligand>
</feature>
<dbReference type="Gene3D" id="3.40.50.800">
    <property type="entry name" value="Anticodon-binding domain"/>
    <property type="match status" value="1"/>
</dbReference>
<comment type="function">
    <text evidence="8">Catalyzes the attachment of glycine to tRNA(Gly).</text>
</comment>
<keyword evidence="11" id="KW-1185">Reference proteome</keyword>
<dbReference type="PRINTS" id="PR01043">
    <property type="entry name" value="TRNASYNTHGLY"/>
</dbReference>
<comment type="catalytic activity">
    <reaction evidence="8">
        <text>tRNA(Gly) + glycine + ATP = glycyl-tRNA(Gly) + AMP + diphosphate</text>
        <dbReference type="Rhea" id="RHEA:16013"/>
        <dbReference type="Rhea" id="RHEA-COMP:9664"/>
        <dbReference type="Rhea" id="RHEA-COMP:9683"/>
        <dbReference type="ChEBI" id="CHEBI:30616"/>
        <dbReference type="ChEBI" id="CHEBI:33019"/>
        <dbReference type="ChEBI" id="CHEBI:57305"/>
        <dbReference type="ChEBI" id="CHEBI:78442"/>
        <dbReference type="ChEBI" id="CHEBI:78522"/>
        <dbReference type="ChEBI" id="CHEBI:456215"/>
        <dbReference type="EC" id="6.1.1.14"/>
    </reaction>
</comment>
<protein>
    <recommendedName>
        <fullName evidence="8">Glycine--tRNA ligase</fullName>
        <ecNumber evidence="8">6.1.1.14</ecNumber>
    </recommendedName>
    <alternativeName>
        <fullName evidence="8">Glycyl-tRNA synthetase</fullName>
        <shortName evidence="8">GlyRS</shortName>
    </alternativeName>
</protein>
<dbReference type="PROSITE" id="PS50862">
    <property type="entry name" value="AA_TRNA_LIGASE_II"/>
    <property type="match status" value="1"/>
</dbReference>
<dbReference type="Proteomes" id="UP000619238">
    <property type="component" value="Unassembled WGS sequence"/>
</dbReference>
<dbReference type="EMBL" id="JACGWS010000003">
    <property type="protein sequence ID" value="MBC8754467.1"/>
    <property type="molecule type" value="Genomic_DNA"/>
</dbReference>
<dbReference type="InterPro" id="IPR033731">
    <property type="entry name" value="GlyRS-like_core"/>
</dbReference>
<evidence type="ECO:0000256" key="8">
    <source>
        <dbReference type="HAMAP-Rule" id="MF_00253"/>
    </source>
</evidence>
<evidence type="ECO:0000313" key="10">
    <source>
        <dbReference type="EMBL" id="MBC8754467.1"/>
    </source>
</evidence>
<dbReference type="Pfam" id="PF03129">
    <property type="entry name" value="HGTP_anticodon"/>
    <property type="match status" value="1"/>
</dbReference>
<evidence type="ECO:0000256" key="4">
    <source>
        <dbReference type="ARBA" id="ARBA00022741"/>
    </source>
</evidence>
<feature type="domain" description="Aminoacyl-transfer RNA synthetases class-II family profile" evidence="9">
    <location>
        <begin position="136"/>
        <end position="418"/>
    </location>
</feature>
<dbReference type="Gene3D" id="3.30.930.10">
    <property type="entry name" value="Bira Bifunctional Protein, Domain 2"/>
    <property type="match status" value="1"/>
</dbReference>
<dbReference type="GO" id="GO:0004820">
    <property type="term" value="F:glycine-tRNA ligase activity"/>
    <property type="evidence" value="ECO:0007669"/>
    <property type="project" value="UniProtKB-EC"/>
</dbReference>
<evidence type="ECO:0000256" key="2">
    <source>
        <dbReference type="ARBA" id="ARBA00022490"/>
    </source>
</evidence>
<dbReference type="InterPro" id="IPR002314">
    <property type="entry name" value="aa-tRNA-synt_IIb"/>
</dbReference>
<dbReference type="InterPro" id="IPR022961">
    <property type="entry name" value="Gly_tRNA_ligase_bac"/>
</dbReference>
<dbReference type="NCBIfam" id="NF003211">
    <property type="entry name" value="PRK04173.1"/>
    <property type="match status" value="1"/>
</dbReference>
<dbReference type="HAMAP" id="MF_00253_B">
    <property type="entry name" value="Gly_tRNA_synth_B"/>
    <property type="match status" value="1"/>
</dbReference>
<feature type="binding site" evidence="8">
    <location>
        <begin position="260"/>
        <end position="265"/>
    </location>
    <ligand>
        <name>ATP</name>
        <dbReference type="ChEBI" id="CHEBI:30616"/>
    </ligand>
</feature>
<dbReference type="InterPro" id="IPR027031">
    <property type="entry name" value="Gly-tRNA_synthase/POLG2"/>
</dbReference>
<dbReference type="PANTHER" id="PTHR10745">
    <property type="entry name" value="GLYCYL-TRNA SYNTHETASE/DNA POLYMERASE SUBUNIT GAMMA-2"/>
    <property type="match status" value="1"/>
</dbReference>
<evidence type="ECO:0000256" key="7">
    <source>
        <dbReference type="ARBA" id="ARBA00023146"/>
    </source>
</evidence>
<comment type="caution">
    <text evidence="10">The sequence shown here is derived from an EMBL/GenBank/DDBJ whole genome shotgun (WGS) entry which is preliminary data.</text>
</comment>
<dbReference type="SUPFAM" id="SSF55681">
    <property type="entry name" value="Class II aaRS and biotin synthetases"/>
    <property type="match status" value="1"/>
</dbReference>
<dbReference type="InterPro" id="IPR036621">
    <property type="entry name" value="Anticodon-bd_dom_sf"/>
</dbReference>
<dbReference type="InterPro" id="IPR002315">
    <property type="entry name" value="tRNA-synt_gly"/>
</dbReference>
<dbReference type="RefSeq" id="WP_187561502.1">
    <property type="nucleotide sequence ID" value="NZ_JACGWS010000003.1"/>
</dbReference>
<feature type="binding site" evidence="8">
    <location>
        <position position="218"/>
    </location>
    <ligand>
        <name>substrate</name>
    </ligand>
</feature>
<evidence type="ECO:0000256" key="5">
    <source>
        <dbReference type="ARBA" id="ARBA00022840"/>
    </source>
</evidence>
<feature type="binding site" evidence="8">
    <location>
        <begin position="372"/>
        <end position="376"/>
    </location>
    <ligand>
        <name>substrate</name>
    </ligand>
</feature>
<keyword evidence="7 8" id="KW-0030">Aminoacyl-tRNA synthetase</keyword>
<keyword evidence="2 8" id="KW-0963">Cytoplasm</keyword>
<organism evidence="10 11">
    <name type="scientific">Kordia aestuariivivens</name>
    <dbReference type="NCBI Taxonomy" id="2759037"/>
    <lineage>
        <taxon>Bacteria</taxon>
        <taxon>Pseudomonadati</taxon>
        <taxon>Bacteroidota</taxon>
        <taxon>Flavobacteriia</taxon>
        <taxon>Flavobacteriales</taxon>
        <taxon>Flavobacteriaceae</taxon>
        <taxon>Kordia</taxon>
    </lineage>
</organism>
<evidence type="ECO:0000256" key="3">
    <source>
        <dbReference type="ARBA" id="ARBA00022598"/>
    </source>
</evidence>
<dbReference type="SUPFAM" id="SSF52954">
    <property type="entry name" value="Class II aaRS ABD-related"/>
    <property type="match status" value="1"/>
</dbReference>
<keyword evidence="3 8" id="KW-0436">Ligase</keyword>
<dbReference type="CDD" id="cd00858">
    <property type="entry name" value="GlyRS_anticodon"/>
    <property type="match status" value="1"/>
</dbReference>
<comment type="similarity">
    <text evidence="1 8">Belongs to the class-II aminoacyl-tRNA synthetase family.</text>
</comment>
<comment type="subcellular location">
    <subcellularLocation>
        <location evidence="8">Cytoplasm</location>
    </subcellularLocation>
</comment>
<feature type="binding site" evidence="8">
    <location>
        <begin position="332"/>
        <end position="333"/>
    </location>
    <ligand>
        <name>ATP</name>
        <dbReference type="ChEBI" id="CHEBI:30616"/>
    </ligand>
</feature>
<evidence type="ECO:0000313" key="11">
    <source>
        <dbReference type="Proteomes" id="UP000619238"/>
    </source>
</evidence>
<comment type="subunit">
    <text evidence="8">Homodimer.</text>
</comment>
<keyword evidence="6 8" id="KW-0648">Protein biosynthesis</keyword>
<dbReference type="InterPro" id="IPR006195">
    <property type="entry name" value="aa-tRNA-synth_II"/>
</dbReference>
<dbReference type="Pfam" id="PF00587">
    <property type="entry name" value="tRNA-synt_2b"/>
    <property type="match status" value="1"/>
</dbReference>
<dbReference type="Gene3D" id="3.30.40.230">
    <property type="match status" value="1"/>
</dbReference>
<evidence type="ECO:0000256" key="1">
    <source>
        <dbReference type="ARBA" id="ARBA00008226"/>
    </source>
</evidence>
<feature type="binding site" evidence="8">
    <location>
        <begin position="265"/>
        <end position="269"/>
    </location>
    <ligand>
        <name>substrate</name>
    </ligand>
</feature>
<dbReference type="EC" id="6.1.1.14" evidence="8"/>
<reference evidence="10 11" key="1">
    <citation type="submission" date="2020-07" db="EMBL/GenBank/DDBJ databases">
        <title>Description of Kordia aestuariivivens sp. nov., isolated from a tidal flat.</title>
        <authorList>
            <person name="Park S."/>
            <person name="Yoon J.-H."/>
        </authorList>
    </citation>
    <scope>NUCLEOTIDE SEQUENCE [LARGE SCALE GENOMIC DNA]</scope>
    <source>
        <strain evidence="10 11">YSTF-M3</strain>
    </source>
</reference>
<feature type="binding site" evidence="8">
    <location>
        <position position="101"/>
    </location>
    <ligand>
        <name>substrate</name>
    </ligand>
</feature>
<sequence>MAKQDDQFKKVVSHAKEYGYIFQSSEIYDGLSAVYDYAQNGAELKKNIRNYWWKAMVQMNENIVGIDAAILMHPTTWKASGHVDAFNDPLIDNKDSKKRYRADVLVEDYCAKIEGKIEKEVKKAAKRFGDAFNKEEFLSTNGRVVGYQEKINTILSRLGKSLENEDLADVKALIEELEIVDPISGSKNWTEVKQFNLMFGTKLGASADSAMDLYLRPETAQGIFVNFLNVQKTGRMKIPFGIAQTGKAFRNEIVARQFIFRQREFEQMEMQFFVKPGTQKEWYEQWKENRMKWHLSLGMGTDNYRFHDHEKLAHYADAATDIEFKFPFGFKELEGIHSRTDFDLKAHEKFSGKKLQYFDHEAKESYVPYVVETSIGLDRMFLAIFSNSLVDETLEDGSERTVLRLPAVLAPTKAAVLPLVKKDGLPEIARKIIDDLKFDFNVIYDEKDAVGRRYRRQDAAGTPFCITVDHDTLEDNMVTIRHRDTMEQQRVKIEDVREIIMKEVDMRAWLMKM</sequence>
<dbReference type="CDD" id="cd00774">
    <property type="entry name" value="GlyRS-like_core"/>
    <property type="match status" value="1"/>
</dbReference>
<name>A0ABR7Q7C0_9FLAO</name>